<evidence type="ECO:0000256" key="12">
    <source>
        <dbReference type="ARBA" id="ARBA00048418"/>
    </source>
</evidence>
<name>A0ABQ8EIN7_BRANA</name>
<dbReference type="Pfam" id="PF17842">
    <property type="entry name" value="dsRBD2"/>
    <property type="match status" value="3"/>
</dbReference>
<evidence type="ECO:0000256" key="4">
    <source>
        <dbReference type="ARBA" id="ARBA00022603"/>
    </source>
</evidence>
<evidence type="ECO:0000256" key="3">
    <source>
        <dbReference type="ARBA" id="ARBA00021330"/>
    </source>
</evidence>
<accession>A0ABQ8EIN7</accession>
<keyword evidence="17" id="KW-1185">Reference proteome</keyword>
<sequence>MNKTTLVSSTFENPSTRLCFFLLFLAQTTVLSRQKPFRWLNTRRYMHCLLPSFLIFVHEYVLVCLSDQRSYIYFVMVGGEKQSLSPKEIIHHKFGVKASYRIEQVHVSSQSTCLYRCHLQLPDFSVVSNVFKRKKDAELSAAELALEKFLSSDHPLGSHLRGTLLRDGERRGSLPLSIIAALDAKINSRCKVINPSVDKDPILAMSYVMKAAAKLSDYIVASPHVAALRRKNPYPPAVVEALATHGESIKVEAVYIQCATSGEEVVDLITLDISSGRYYLDIIAEKLGLKDSSQLIISRTFGKTPSGYECRVYSAIPKLNPSDKSSKAYGKRPVDDEEDQSSRFKNPWNAKASSACGQDIHGDAIVAALGYSCRSNDLEHDDVTLKSFYRICCGMSPNGIYKFSRQALIAATLPFSFTTKSSWRGPLPREMLSIFCRQQQLAEPVFTISTSPVKPLSETLRSLKKLKDSESNDSNNQCVNEYAGSDDSFNHYNSKDEEELPVLESGYKCGVKILSKSLQDLVLDCSPRNFYEKESYAIQNAALKALTWFGSLFDDLDADPEQPRCYMKGHMNWMFTRNVMIKGKFPSSKRYEEPAYDESKTMDMDRKPKRVQTIPNGSLVSISYSVSVEVEADFWGRSGKCLRELTESNEEIEFEVGVGSMNPHLESVVTQMSVGQYACFVTNMPAEGLVLADANDTARTRSLLSKLAAGLEYNVHLLGVKGPTEKRVESVFFKPPLWKQRVGYAVKLIKESSASTLVDFGCGSGSLLESLLEVPTSLQTIVGVDISQKALDRAAKMLDSKLNKGACNLKSVRLYDGSILEFDSRLHGIDIATCLEVIEHMEEDEAFQFGKTVLTLFLPKLLIVSTPNYEYNRILQKSSMYHSKDRSMSQRSKFRSHEHKFEWTRAQFSHWASKLAKSHNYSVEFSGVGGSGDVDPGFASQIAIFKRKSFTEVKKVSTQPYKVIWDEFVMAGGEEKTLTPKEIIHHKFGVKASYRIEEVRVSSQSTCLYRCHLQLPDFSVVSNVFRKKKDSEQSAAELALEKLGIHPQDDDDHHHHITVEEGWDDIVERIKYIFSDEFLSSDHPLGSHLRATLQRTGEHRGSVPVSVITTFDSKINSLCKVINPSMDSDPTVAMSYIMKAALKLSDYIVVSPHAASLRRKSPYPPAITEGLATHVESIKVEAVHIKCTKCDEEVVAPVVLDISSDRYYLDTIAEKLGLKDASQVMISRAISKTFSGYECRVYSAIPKLTSSNDLKKSRNAKASFVCCGQDIHGDAILASVGYTGRSHDLEHDNVTLKSFYRICCGMSPNGIYKISRKALIAAQLPLLFTRESNWRGPFPREILCMFCNQQQLAEPVFTTSTAPAKSMSDLLSSFNKIKDDSDNQYSSRGNWGMPGSGKGYRCEVKIFSKSQGLVLDCSLKKLYEEENDAVQNAALKALSWFSMFFGDMDVESLEPCYTDDDLNIQFNQRNRFKETFPSSRVYQLPEIIRNGESRWYMGMMPWEKKRVQNIANGSLVSICYSVYLKKDAEYSKKGKSLKELIESNEEIEFEVGHGSMNPHLESVVTQMSVGQHVRFSTGLPAEGLVLAAGNDTAKAVSLLSGLEYSVLLLGVKGPTEERMEKANIVEKVAEGFFLHVLKEATFAFFVMAGGGKHTLTPKAIIHQKFGANAIYTVEEVHDSSHSACPGLAIPQKGPSLFRCHLQLPEFSVVSNVCKKKKDSEQSAAELALDKLGIRPQNDDLTVDEAWDDLVGRIKYIFSDEFLSAEHPLGAHLRAALRRKGDCSGSVPVSVIATFDAKINSRCKIINPSVESDPLLVISSVMEAAAKLPDFIVASPHGASLRRKNPYPSEIVEALTSQVSDSLRSRKVNAAYIPCKGEEIVELDSVDVSSGRYYLDSIAERLCLKNGNQVMISRTLGKASCGSECRLYSPIPKCKSSEVTGSSSEESSRRNARASYICGQDVHGDAVLASIGYRWKSEDLDYDDVTVKSFYRICCGMSPNGIYKISRQAVLAAQLPASFTTKSNWRGPFPREILSMFCHQHRLADPVFTISTAPVKSLADVYRSHKKLKVSGGSDDADDENLSKEKEDAPGLGNGFRCEVKVLTKSQDLVLECSPRKFYEKENDAVQNASLKALLWFSKFFDDMDVGSDTDDEEDIKSPSTNVFTIPPNLGRDCSGTTNVPSVVEKRLPSITNGSVVSICYSLSLEVDPDFPTDGEVSEGNEEDMESEEEDEYYEPSIDLIESHEEIEFEIGTKAMNPLIETAVTQMTVGEFASFNATLFAAAEALLLAVASDTTRIRDLLSKRPQLVYSIILLGVKGPSEERMEAAFFKPPLSKQRVEYAVKHIKDSSASTLADFGCGSGSLLDSLLDYPTTLETIIGVDISPKGLARAAKMLHVKLNKEACNVNTATLYDGSILEFDSRLHDIDIGTCLEVIEHMEEDQACEFGEKVLSLFRPKLLIVSTPNFEYNTILQRSTTPENQEENKSESQLPKFRNHDHKFEWTREQFNHWATKLAERHNYSLEFSGVGGSGEVEPGFASQIAVFKREALVVESVAEGSMQPYKVIWEWKKGNEEKKE</sequence>
<evidence type="ECO:0000313" key="16">
    <source>
        <dbReference type="EMBL" id="KAH0941475.1"/>
    </source>
</evidence>
<feature type="domain" description="HTH La-type RNA-binding" evidence="15">
    <location>
        <begin position="1739"/>
        <end position="1850"/>
    </location>
</feature>
<keyword evidence="7" id="KW-0479">Metal-binding</keyword>
<dbReference type="PANTHER" id="PTHR21404:SF3">
    <property type="entry name" value="SMALL RNA 2'-O-METHYLTRANSFERASE"/>
    <property type="match status" value="1"/>
</dbReference>
<feature type="region of interest" description="Disordered" evidence="14">
    <location>
        <begin position="323"/>
        <end position="345"/>
    </location>
</feature>
<proteinExistence type="inferred from homology"/>
<dbReference type="Gene3D" id="3.30.160.20">
    <property type="match status" value="3"/>
</dbReference>
<evidence type="ECO:0000256" key="11">
    <source>
        <dbReference type="ARBA" id="ARBA00035025"/>
    </source>
</evidence>
<dbReference type="Pfam" id="PF08242">
    <property type="entry name" value="Methyltransf_12"/>
    <property type="match status" value="1"/>
</dbReference>
<dbReference type="InterPro" id="IPR056755">
    <property type="entry name" value="DSRM_2"/>
</dbReference>
<protein>
    <recommendedName>
        <fullName evidence="3">Small RNA 2'-O-methyltransferase</fullName>
        <ecNumber evidence="11">2.1.1.386</ecNumber>
    </recommendedName>
</protein>
<keyword evidence="4" id="KW-0489">Methyltransferase</keyword>
<evidence type="ECO:0000256" key="8">
    <source>
        <dbReference type="ARBA" id="ARBA00022842"/>
    </source>
</evidence>
<comment type="similarity">
    <text evidence="2">Belongs to the methyltransferase superfamily. HEN1 family.</text>
</comment>
<evidence type="ECO:0000256" key="10">
    <source>
        <dbReference type="ARBA" id="ARBA00023158"/>
    </source>
</evidence>
<dbReference type="SUPFAM" id="SSF53335">
    <property type="entry name" value="S-adenosyl-L-methionine-dependent methyltransferases"/>
    <property type="match status" value="2"/>
</dbReference>
<dbReference type="InterPro" id="IPR029063">
    <property type="entry name" value="SAM-dependent_MTases_sf"/>
</dbReference>
<feature type="region of interest" description="Disordered" evidence="14">
    <location>
        <begin position="2068"/>
        <end position="2087"/>
    </location>
</feature>
<dbReference type="InterPro" id="IPR006630">
    <property type="entry name" value="La_HTH"/>
</dbReference>
<keyword evidence="8" id="KW-0460">Magnesium</keyword>
<feature type="domain" description="HTH La-type RNA-binding" evidence="15">
    <location>
        <begin position="1056"/>
        <end position="1167"/>
    </location>
</feature>
<comment type="caution">
    <text evidence="16">The sequence shown here is derived from an EMBL/GenBank/DDBJ whole genome shotgun (WGS) entry which is preliminary data.</text>
</comment>
<evidence type="ECO:0000256" key="5">
    <source>
        <dbReference type="ARBA" id="ARBA00022679"/>
    </source>
</evidence>
<dbReference type="InterPro" id="IPR026610">
    <property type="entry name" value="Hen1"/>
</dbReference>
<dbReference type="InterPro" id="IPR040870">
    <property type="entry name" value="HEN1_dsRBD2"/>
</dbReference>
<keyword evidence="5" id="KW-0808">Transferase</keyword>
<dbReference type="InterPro" id="IPR013217">
    <property type="entry name" value="Methyltransf_12"/>
</dbReference>
<evidence type="ECO:0000256" key="2">
    <source>
        <dbReference type="ARBA" id="ARBA00009026"/>
    </source>
</evidence>
<evidence type="ECO:0000313" key="17">
    <source>
        <dbReference type="Proteomes" id="UP000824890"/>
    </source>
</evidence>
<dbReference type="EC" id="2.1.1.386" evidence="11"/>
<evidence type="ECO:0000256" key="9">
    <source>
        <dbReference type="ARBA" id="ARBA00022884"/>
    </source>
</evidence>
<feature type="region of interest" description="Disordered" evidence="14">
    <location>
        <begin position="2209"/>
        <end position="2229"/>
    </location>
</feature>
<evidence type="ECO:0000256" key="7">
    <source>
        <dbReference type="ARBA" id="ARBA00022723"/>
    </source>
</evidence>
<dbReference type="EMBL" id="JAGKQM010000001">
    <property type="protein sequence ID" value="KAH0941475.1"/>
    <property type="molecule type" value="Genomic_DNA"/>
</dbReference>
<dbReference type="Proteomes" id="UP000824890">
    <property type="component" value="Unassembled WGS sequence"/>
</dbReference>
<organism evidence="16 17">
    <name type="scientific">Brassica napus</name>
    <name type="common">Rape</name>
    <dbReference type="NCBI Taxonomy" id="3708"/>
    <lineage>
        <taxon>Eukaryota</taxon>
        <taxon>Viridiplantae</taxon>
        <taxon>Streptophyta</taxon>
        <taxon>Embryophyta</taxon>
        <taxon>Tracheophyta</taxon>
        <taxon>Spermatophyta</taxon>
        <taxon>Magnoliopsida</taxon>
        <taxon>eudicotyledons</taxon>
        <taxon>Gunneridae</taxon>
        <taxon>Pentapetalae</taxon>
        <taxon>rosids</taxon>
        <taxon>malvids</taxon>
        <taxon>Brassicales</taxon>
        <taxon>Brassicaceae</taxon>
        <taxon>Brassiceae</taxon>
        <taxon>Brassica</taxon>
    </lineage>
</organism>
<dbReference type="PANTHER" id="PTHR21404">
    <property type="entry name" value="HEN1"/>
    <property type="match status" value="1"/>
</dbReference>
<dbReference type="Pfam" id="PF13847">
    <property type="entry name" value="Methyltransf_31"/>
    <property type="match status" value="1"/>
</dbReference>
<evidence type="ECO:0000256" key="14">
    <source>
        <dbReference type="SAM" id="MobiDB-lite"/>
    </source>
</evidence>
<evidence type="ECO:0000259" key="15">
    <source>
        <dbReference type="PROSITE" id="PS50961"/>
    </source>
</evidence>
<evidence type="ECO:0000256" key="6">
    <source>
        <dbReference type="ARBA" id="ARBA00022691"/>
    </source>
</evidence>
<dbReference type="SMART" id="SM00358">
    <property type="entry name" value="DSRM"/>
    <property type="match status" value="3"/>
</dbReference>
<evidence type="ECO:0000256" key="13">
    <source>
        <dbReference type="PROSITE-ProRule" id="PRU00332"/>
    </source>
</evidence>
<dbReference type="InterPro" id="IPR040813">
    <property type="entry name" value="Hen1_Lam_C"/>
</dbReference>
<reference evidence="16 17" key="1">
    <citation type="submission" date="2021-05" db="EMBL/GenBank/DDBJ databases">
        <title>Genome Assembly of Synthetic Allotetraploid Brassica napus Reveals Homoeologous Exchanges between Subgenomes.</title>
        <authorList>
            <person name="Davis J.T."/>
        </authorList>
    </citation>
    <scope>NUCLEOTIDE SEQUENCE [LARGE SCALE GENOMIC DNA]</scope>
    <source>
        <strain evidence="17">cv. Da-Ae</strain>
        <tissue evidence="16">Seedling</tissue>
    </source>
</reference>
<dbReference type="Pfam" id="PF18441">
    <property type="entry name" value="Hen1_Lam_C"/>
    <property type="match status" value="3"/>
</dbReference>
<dbReference type="Pfam" id="PF24995">
    <property type="entry name" value="DSRM_2"/>
    <property type="match status" value="2"/>
</dbReference>
<dbReference type="Gene3D" id="3.40.50.150">
    <property type="entry name" value="Vaccinia Virus protein VP39"/>
    <property type="match status" value="2"/>
</dbReference>
<dbReference type="InterPro" id="IPR014720">
    <property type="entry name" value="dsRBD_dom"/>
</dbReference>
<keyword evidence="10" id="KW-0943">RNA-mediated gene silencing</keyword>
<evidence type="ECO:0000256" key="1">
    <source>
        <dbReference type="ARBA" id="ARBA00001946"/>
    </source>
</evidence>
<keyword evidence="9 13" id="KW-0694">RNA-binding</keyword>
<comment type="cofactor">
    <cofactor evidence="1">
        <name>Mg(2+)</name>
        <dbReference type="ChEBI" id="CHEBI:18420"/>
    </cofactor>
</comment>
<dbReference type="PROSITE" id="PS50961">
    <property type="entry name" value="HTH_LA"/>
    <property type="match status" value="2"/>
</dbReference>
<gene>
    <name evidence="16" type="ORF">HID58_001112</name>
</gene>
<dbReference type="Pfam" id="PF21224">
    <property type="entry name" value="Hen1_LCD"/>
    <property type="match status" value="3"/>
</dbReference>
<keyword evidence="6" id="KW-0949">S-adenosyl-L-methionine</keyword>
<comment type="catalytic activity">
    <reaction evidence="12">
        <text>small RNA 3'-end nucleotide + S-adenosyl-L-methionine = small RNA 3'-end 2'-O-methylnucleotide + S-adenosyl-L-homocysteine + H(+)</text>
        <dbReference type="Rhea" id="RHEA:37887"/>
        <dbReference type="Rhea" id="RHEA-COMP:10415"/>
        <dbReference type="Rhea" id="RHEA-COMP:10416"/>
        <dbReference type="ChEBI" id="CHEBI:15378"/>
        <dbReference type="ChEBI" id="CHEBI:57856"/>
        <dbReference type="ChEBI" id="CHEBI:59789"/>
        <dbReference type="ChEBI" id="CHEBI:74896"/>
        <dbReference type="ChEBI" id="CHEBI:74898"/>
        <dbReference type="EC" id="2.1.1.386"/>
    </reaction>
</comment>
<dbReference type="InterPro" id="IPR025714">
    <property type="entry name" value="Methyltranfer_dom"/>
</dbReference>